<keyword evidence="2" id="KW-1133">Transmembrane helix</keyword>
<protein>
    <recommendedName>
        <fullName evidence="5">DUF4383 domain-containing protein</fullName>
    </recommendedName>
</protein>
<evidence type="ECO:0000313" key="3">
    <source>
        <dbReference type="EMBL" id="RKQ91128.1"/>
    </source>
</evidence>
<dbReference type="Proteomes" id="UP000278962">
    <property type="component" value="Unassembled WGS sequence"/>
</dbReference>
<proteinExistence type="predicted"/>
<comment type="caution">
    <text evidence="3">The sequence shown here is derived from an EMBL/GenBank/DDBJ whole genome shotgun (WGS) entry which is preliminary data.</text>
</comment>
<feature type="compositionally biased region" description="Basic and acidic residues" evidence="1">
    <location>
        <begin position="156"/>
        <end position="178"/>
    </location>
</feature>
<sequence>MARTETYDDTVKPRKGLSLAKGPVAIIGIASLVFGVLGFIFANQSFTFDVPDGTVNGSTFLGVEGNGWTWLAFAAAGLLLLLGSPIHWGAKSMAFIVGVVMIVGALIALSDGTDILGIIATNNWTKLIMGAMGAALVVLAMMPRVGRRRGGAPMATRHDRDELEHDRDRGRFDRDRETTPNGRATAGHGTLEDRR</sequence>
<evidence type="ECO:0008006" key="5">
    <source>
        <dbReference type="Google" id="ProtNLM"/>
    </source>
</evidence>
<evidence type="ECO:0000256" key="1">
    <source>
        <dbReference type="SAM" id="MobiDB-lite"/>
    </source>
</evidence>
<feature type="transmembrane region" description="Helical" evidence="2">
    <location>
        <begin position="24"/>
        <end position="47"/>
    </location>
</feature>
<feature type="transmembrane region" description="Helical" evidence="2">
    <location>
        <begin position="93"/>
        <end position="112"/>
    </location>
</feature>
<keyword evidence="2" id="KW-0812">Transmembrane</keyword>
<evidence type="ECO:0000313" key="4">
    <source>
        <dbReference type="Proteomes" id="UP000278962"/>
    </source>
</evidence>
<dbReference type="OrthoDB" id="5244854at2"/>
<evidence type="ECO:0000256" key="2">
    <source>
        <dbReference type="SAM" id="Phobius"/>
    </source>
</evidence>
<keyword evidence="4" id="KW-1185">Reference proteome</keyword>
<dbReference type="AlphaFoldDB" id="A0A660L7U1"/>
<feature type="region of interest" description="Disordered" evidence="1">
    <location>
        <begin position="148"/>
        <end position="195"/>
    </location>
</feature>
<organism evidence="3 4">
    <name type="scientific">Solirubrobacter pauli</name>
    <dbReference type="NCBI Taxonomy" id="166793"/>
    <lineage>
        <taxon>Bacteria</taxon>
        <taxon>Bacillati</taxon>
        <taxon>Actinomycetota</taxon>
        <taxon>Thermoleophilia</taxon>
        <taxon>Solirubrobacterales</taxon>
        <taxon>Solirubrobacteraceae</taxon>
        <taxon>Solirubrobacter</taxon>
    </lineage>
</organism>
<reference evidence="3 4" key="1">
    <citation type="submission" date="2018-10" db="EMBL/GenBank/DDBJ databases">
        <title>Genomic Encyclopedia of Archaeal and Bacterial Type Strains, Phase II (KMG-II): from individual species to whole genera.</title>
        <authorList>
            <person name="Goeker M."/>
        </authorList>
    </citation>
    <scope>NUCLEOTIDE SEQUENCE [LARGE SCALE GENOMIC DNA]</scope>
    <source>
        <strain evidence="3 4">DSM 14954</strain>
    </source>
</reference>
<dbReference type="RefSeq" id="WP_121248475.1">
    <property type="nucleotide sequence ID" value="NZ_RBIL01000001.1"/>
</dbReference>
<accession>A0A660L7U1</accession>
<dbReference type="EMBL" id="RBIL01000001">
    <property type="protein sequence ID" value="RKQ91128.1"/>
    <property type="molecule type" value="Genomic_DNA"/>
</dbReference>
<name>A0A660L7U1_9ACTN</name>
<feature type="transmembrane region" description="Helical" evidence="2">
    <location>
        <begin position="124"/>
        <end position="142"/>
    </location>
</feature>
<gene>
    <name evidence="3" type="ORF">C8N24_0945</name>
</gene>
<keyword evidence="2" id="KW-0472">Membrane</keyword>
<feature type="transmembrane region" description="Helical" evidence="2">
    <location>
        <begin position="67"/>
        <end position="86"/>
    </location>
</feature>